<feature type="compositionally biased region" description="Basic and acidic residues" evidence="1">
    <location>
        <begin position="79"/>
        <end position="102"/>
    </location>
</feature>
<feature type="region of interest" description="Disordered" evidence="1">
    <location>
        <begin position="25"/>
        <end position="178"/>
    </location>
</feature>
<dbReference type="AlphaFoldDB" id="A0A369LL23"/>
<feature type="domain" description="Zinc-ribbon" evidence="3">
    <location>
        <begin position="2"/>
        <end position="22"/>
    </location>
</feature>
<proteinExistence type="predicted"/>
<dbReference type="Proteomes" id="UP000253975">
    <property type="component" value="Unassembled WGS sequence"/>
</dbReference>
<dbReference type="Pfam" id="PF13240">
    <property type="entry name" value="Zn_Ribbon_1"/>
    <property type="match status" value="1"/>
</dbReference>
<comment type="caution">
    <text evidence="4">The sequence shown here is derived from an EMBL/GenBank/DDBJ whole genome shotgun (WGS) entry which is preliminary data.</text>
</comment>
<evidence type="ECO:0000313" key="5">
    <source>
        <dbReference type="Proteomes" id="UP000253975"/>
    </source>
</evidence>
<keyword evidence="2" id="KW-1133">Transmembrane helix</keyword>
<feature type="compositionally biased region" description="Acidic residues" evidence="1">
    <location>
        <begin position="32"/>
        <end position="47"/>
    </location>
</feature>
<accession>A0A369LL23</accession>
<evidence type="ECO:0000256" key="1">
    <source>
        <dbReference type="SAM" id="MobiDB-lite"/>
    </source>
</evidence>
<name>A0A369LL23_9ACTN</name>
<feature type="transmembrane region" description="Helical" evidence="2">
    <location>
        <begin position="267"/>
        <end position="289"/>
    </location>
</feature>
<dbReference type="InterPro" id="IPR026870">
    <property type="entry name" value="Zinc_ribbon_dom"/>
</dbReference>
<reference evidence="4 5" key="1">
    <citation type="journal article" date="2018" name="Elife">
        <title>Discovery and characterization of a prevalent human gut bacterial enzyme sufficient for the inactivation of a family of plant toxins.</title>
        <authorList>
            <person name="Koppel N."/>
            <person name="Bisanz J.E."/>
            <person name="Pandelia M.E."/>
            <person name="Turnbaugh P.J."/>
            <person name="Balskus E.P."/>
        </authorList>
    </citation>
    <scope>NUCLEOTIDE SEQUENCE [LARGE SCALE GENOMIC DNA]</scope>
    <source>
        <strain evidence="4 5">OB21 GAM31</strain>
    </source>
</reference>
<keyword evidence="2" id="KW-0812">Transmembrane</keyword>
<keyword evidence="2" id="KW-0472">Membrane</keyword>
<dbReference type="RefSeq" id="WP_181861883.1">
    <property type="nucleotide sequence ID" value="NZ_PPTO01000005.1"/>
</dbReference>
<evidence type="ECO:0000256" key="2">
    <source>
        <dbReference type="SAM" id="Phobius"/>
    </source>
</evidence>
<sequence>MYCIYCGTKLPDEARFCFMCGERVEPDRSAEDDTASAGECNDEEAADANEAARAESPNTFAGTNDTDEKAADASEATDEEPRGESTANEKRHNELEAFSKNDADEDTTANQPDKEARNASESADKSTSNEKDANKPETSGEDDADGAKVAEGSPTPNPIDSPAPNISSDETTVIPLAAPSDKTTILPGFGAEKAALEQEKSDEIAALAALYPDANPAQFCDPTPFEAKSPDITEFIAPAPINGTKPASAESVHYAEGQKKKSAGKRALLIAFVAIIAVLAAAAAFGMSFDVLPD</sequence>
<organism evidence="4 5">
    <name type="scientific">Slackia isoflavoniconvertens</name>
    <dbReference type="NCBI Taxonomy" id="572010"/>
    <lineage>
        <taxon>Bacteria</taxon>
        <taxon>Bacillati</taxon>
        <taxon>Actinomycetota</taxon>
        <taxon>Coriobacteriia</taxon>
        <taxon>Eggerthellales</taxon>
        <taxon>Eggerthellaceae</taxon>
        <taxon>Slackia</taxon>
    </lineage>
</organism>
<protein>
    <recommendedName>
        <fullName evidence="3">Zinc-ribbon domain-containing protein</fullName>
    </recommendedName>
</protein>
<dbReference type="EMBL" id="PPTO01000005">
    <property type="protein sequence ID" value="RDB59379.1"/>
    <property type="molecule type" value="Genomic_DNA"/>
</dbReference>
<feature type="compositionally biased region" description="Basic and acidic residues" evidence="1">
    <location>
        <begin position="112"/>
        <end position="135"/>
    </location>
</feature>
<evidence type="ECO:0000313" key="4">
    <source>
        <dbReference type="EMBL" id="RDB59379.1"/>
    </source>
</evidence>
<evidence type="ECO:0000259" key="3">
    <source>
        <dbReference type="Pfam" id="PF13240"/>
    </source>
</evidence>
<gene>
    <name evidence="4" type="ORF">C1881_04425</name>
</gene>